<dbReference type="Proteomes" id="UP000682005">
    <property type="component" value="Chromosome 1"/>
</dbReference>
<reference evidence="3 5" key="2">
    <citation type="submission" date="2021-03" db="EMBL/GenBank/DDBJ databases">
        <title>Human Oral Microbial Genomes.</title>
        <authorList>
            <person name="Johnston C.D."/>
            <person name="Chen T."/>
            <person name="Dewhirst F.E."/>
        </authorList>
    </citation>
    <scope>NUCLEOTIDE SEQUENCE [LARGE SCALE GENOMIC DNA]</scope>
    <source>
        <strain evidence="3 5">W1435</strain>
    </source>
</reference>
<dbReference type="AlphaFoldDB" id="A0A0K1NJG4"/>
<evidence type="ECO:0000313" key="4">
    <source>
        <dbReference type="Proteomes" id="UP000060345"/>
    </source>
</evidence>
<dbReference type="OrthoDB" id="1404180at2"/>
<evidence type="ECO:0000256" key="1">
    <source>
        <dbReference type="SAM" id="SignalP"/>
    </source>
</evidence>
<dbReference type="STRING" id="1236517.ADJ77_04965"/>
<evidence type="ECO:0000313" key="5">
    <source>
        <dbReference type="Proteomes" id="UP000682005"/>
    </source>
</evidence>
<dbReference type="Proteomes" id="UP000060345">
    <property type="component" value="Chromosome 1"/>
</dbReference>
<gene>
    <name evidence="2" type="ORF">ADJ77_04965</name>
    <name evidence="3" type="ORF">J5A51_12070</name>
</gene>
<protein>
    <recommendedName>
        <fullName evidence="6">Lipoprotein</fullName>
    </recommendedName>
</protein>
<name>A0A0K1NJG4_9BACT</name>
<keyword evidence="5" id="KW-1185">Reference proteome</keyword>
<dbReference type="eggNOG" id="COG3391">
    <property type="taxonomic scope" value="Bacteria"/>
</dbReference>
<feature type="signal peptide" evidence="1">
    <location>
        <begin position="1"/>
        <end position="24"/>
    </location>
</feature>
<keyword evidence="1" id="KW-0732">Signal</keyword>
<evidence type="ECO:0008006" key="6">
    <source>
        <dbReference type="Google" id="ProtNLM"/>
    </source>
</evidence>
<reference evidence="2 4" key="1">
    <citation type="submission" date="2015-07" db="EMBL/GenBank/DDBJ databases">
        <authorList>
            <person name="Noorani M."/>
        </authorList>
    </citation>
    <scope>NUCLEOTIDE SEQUENCE [LARGE SCALE GENOMIC DNA]</scope>
    <source>
        <strain evidence="2 4">W1435</strain>
    </source>
</reference>
<proteinExistence type="predicted"/>
<evidence type="ECO:0000313" key="3">
    <source>
        <dbReference type="EMBL" id="QUB86795.1"/>
    </source>
</evidence>
<sequence length="415" mass="44789">MKKFSSFLFAVTLTALFTACSSNSDDPTPAPKPNPGDKDFNGVIFATGITNPEGNSGNVYLQALPSFLPGTYDNSNSIPCGFGSTPIVTESGSVYTFPDYMGNTKAEITRYKINGDGTWVKQGALSIPASAAACNIVEASKEKAYASLQGLGIVRIFNPTTMTKIADIDLNDLKQKETRVAPAAMIIRDGKLFVGLNQMNGQYMPTCNNIELAMIDVKTDKVEKHIVNTSIEMCFATRPIDAGSIFMDENKDIYINCIGSFGFIPGLNGGIVRIKNGSTDIDPDYYIRLDKTEVAGLTTKHADFLATLFYGGNGIAYAYANSYGLDPNGLKNPYVSLTNIPVVIDLKQKTMAVIKGMEIGNPQGISIGKHKNLIVFGSANKKANGFYTYNPDTKEVAGPVIQVKGNPSFFHSFEK</sequence>
<organism evidence="2 4">
    <name type="scientific">Prevotella fusca JCM 17724</name>
    <dbReference type="NCBI Taxonomy" id="1236517"/>
    <lineage>
        <taxon>Bacteria</taxon>
        <taxon>Pseudomonadati</taxon>
        <taxon>Bacteroidota</taxon>
        <taxon>Bacteroidia</taxon>
        <taxon>Bacteroidales</taxon>
        <taxon>Prevotellaceae</taxon>
        <taxon>Prevotella</taxon>
    </lineage>
</organism>
<evidence type="ECO:0000313" key="2">
    <source>
        <dbReference type="EMBL" id="AKU69170.1"/>
    </source>
</evidence>
<dbReference type="PROSITE" id="PS51257">
    <property type="entry name" value="PROKAR_LIPOPROTEIN"/>
    <property type="match status" value="1"/>
</dbReference>
<feature type="chain" id="PRO_5044544501" description="Lipoprotein" evidence="1">
    <location>
        <begin position="25"/>
        <end position="415"/>
    </location>
</feature>
<dbReference type="EMBL" id="CP072370">
    <property type="protein sequence ID" value="QUB86795.1"/>
    <property type="molecule type" value="Genomic_DNA"/>
</dbReference>
<accession>A0A0K1NJG4</accession>
<dbReference type="RefSeq" id="WP_025078265.1">
    <property type="nucleotide sequence ID" value="NZ_BAKO01000011.1"/>
</dbReference>
<dbReference type="EMBL" id="CP012074">
    <property type="protein sequence ID" value="AKU69170.1"/>
    <property type="molecule type" value="Genomic_DNA"/>
</dbReference>
<dbReference type="KEGG" id="pfus:ADJ77_04965"/>